<organism evidence="5 6">
    <name type="scientific">Photobacterium frigidiphilum</name>
    <dbReference type="NCBI Taxonomy" id="264736"/>
    <lineage>
        <taxon>Bacteria</taxon>
        <taxon>Pseudomonadati</taxon>
        <taxon>Pseudomonadota</taxon>
        <taxon>Gammaproteobacteria</taxon>
        <taxon>Vibrionales</taxon>
        <taxon>Vibrionaceae</taxon>
        <taxon>Photobacterium</taxon>
    </lineage>
</organism>
<dbReference type="GO" id="GO:0005524">
    <property type="term" value="F:ATP binding"/>
    <property type="evidence" value="ECO:0007669"/>
    <property type="project" value="UniProtKB-KW"/>
</dbReference>
<sequence>MAALEVVRAGTLTLLQDSGRLGVAQLGLSQGGALDMHAYCWANYLLGNDMSCSQLEMTLGQASFKSDHDIVCAITGADAAATVDGIPVKLWQTFCLPKGSLLAFNYPRKGLRTYLAIEGGFQCKPLMGSVSTVVRNKVGGIDGGRALLVGDKLPIVLPSFKSESHVKYAHKTLYVAPRFIPDYEAPLTLRVIESYQHALFSEHYKAMFYSNTYRVSPQCDRMGCRLDGSSLNTAVDGIISEGIAYGAIQIPPNGLPIILFNDRQTLGGYPKLGCVARTDMAKIAQAAPGKEVRFLRGNIEELQQEWIQFSHFFGLPY</sequence>
<keyword evidence="2 5" id="KW-0378">Hydrolase</keyword>
<dbReference type="GO" id="GO:0016787">
    <property type="term" value="F:hydrolase activity"/>
    <property type="evidence" value="ECO:0007669"/>
    <property type="project" value="UniProtKB-KW"/>
</dbReference>
<dbReference type="Gene3D" id="2.40.100.10">
    <property type="entry name" value="Cyclophilin-like"/>
    <property type="match status" value="1"/>
</dbReference>
<keyword evidence="3" id="KW-0067">ATP-binding</keyword>
<proteinExistence type="predicted"/>
<evidence type="ECO:0000256" key="1">
    <source>
        <dbReference type="ARBA" id="ARBA00022741"/>
    </source>
</evidence>
<gene>
    <name evidence="5" type="ORF">C9J12_17810</name>
</gene>
<evidence type="ECO:0000259" key="4">
    <source>
        <dbReference type="SMART" id="SM00797"/>
    </source>
</evidence>
<dbReference type="InterPro" id="IPR003778">
    <property type="entry name" value="CT_A_B"/>
</dbReference>
<reference evidence="5 6" key="1">
    <citation type="submission" date="2018-01" db="EMBL/GenBank/DDBJ databases">
        <title>Whole genome sequencing of Histamine producing bacteria.</title>
        <authorList>
            <person name="Butler K."/>
        </authorList>
    </citation>
    <scope>NUCLEOTIDE SEQUENCE [LARGE SCALE GENOMIC DNA]</scope>
    <source>
        <strain evidence="5 6">JCM 12947</strain>
    </source>
</reference>
<dbReference type="InterPro" id="IPR052708">
    <property type="entry name" value="PxpC"/>
</dbReference>
<dbReference type="OrthoDB" id="9768696at2"/>
<protein>
    <submittedName>
        <fullName evidence="5">Allophanate hydrolase</fullName>
    </submittedName>
</protein>
<evidence type="ECO:0000256" key="2">
    <source>
        <dbReference type="ARBA" id="ARBA00022801"/>
    </source>
</evidence>
<dbReference type="AlphaFoldDB" id="A0A2T3JCG8"/>
<evidence type="ECO:0000256" key="3">
    <source>
        <dbReference type="ARBA" id="ARBA00022840"/>
    </source>
</evidence>
<dbReference type="InterPro" id="IPR029000">
    <property type="entry name" value="Cyclophilin-like_dom_sf"/>
</dbReference>
<dbReference type="PANTHER" id="PTHR43309:SF4">
    <property type="entry name" value="CARBOXYLTRANSFERASE DOMAIN-CONTAINING PROTEIN"/>
    <property type="match status" value="1"/>
</dbReference>
<keyword evidence="6" id="KW-1185">Reference proteome</keyword>
<keyword evidence="1" id="KW-0547">Nucleotide-binding</keyword>
<name>A0A2T3JCG8_9GAMM</name>
<dbReference type="EMBL" id="PYMJ01000020">
    <property type="protein sequence ID" value="PSU46570.1"/>
    <property type="molecule type" value="Genomic_DNA"/>
</dbReference>
<feature type="domain" description="Carboxyltransferase" evidence="4">
    <location>
        <begin position="25"/>
        <end position="312"/>
    </location>
</feature>
<dbReference type="Pfam" id="PF02626">
    <property type="entry name" value="CT_A_B"/>
    <property type="match status" value="1"/>
</dbReference>
<evidence type="ECO:0000313" key="6">
    <source>
        <dbReference type="Proteomes" id="UP000240987"/>
    </source>
</evidence>
<dbReference type="RefSeq" id="WP_107243936.1">
    <property type="nucleotide sequence ID" value="NZ_PYMJ01000020.1"/>
</dbReference>
<dbReference type="Proteomes" id="UP000240987">
    <property type="component" value="Unassembled WGS sequence"/>
</dbReference>
<accession>A0A2T3JCG8</accession>
<dbReference type="SUPFAM" id="SSF50891">
    <property type="entry name" value="Cyclophilin-like"/>
    <property type="match status" value="1"/>
</dbReference>
<dbReference type="PANTHER" id="PTHR43309">
    <property type="entry name" value="5-OXOPROLINASE SUBUNIT C"/>
    <property type="match status" value="1"/>
</dbReference>
<dbReference type="SMART" id="SM00797">
    <property type="entry name" value="AHS2"/>
    <property type="match status" value="1"/>
</dbReference>
<comment type="caution">
    <text evidence="5">The sequence shown here is derived from an EMBL/GenBank/DDBJ whole genome shotgun (WGS) entry which is preliminary data.</text>
</comment>
<dbReference type="NCBIfam" id="TIGR00724">
    <property type="entry name" value="urea_amlyse_rel"/>
    <property type="match status" value="1"/>
</dbReference>
<evidence type="ECO:0000313" key="5">
    <source>
        <dbReference type="EMBL" id="PSU46570.1"/>
    </source>
</evidence>